<dbReference type="InterPro" id="IPR007969">
    <property type="entry name" value="DUF732"/>
</dbReference>
<keyword evidence="4" id="KW-1185">Reference proteome</keyword>
<gene>
    <name evidence="3" type="ORF">RMCC_2660</name>
</gene>
<evidence type="ECO:0000313" key="4">
    <source>
        <dbReference type="Proteomes" id="UP000069443"/>
    </source>
</evidence>
<evidence type="ECO:0000259" key="2">
    <source>
        <dbReference type="Pfam" id="PF05305"/>
    </source>
</evidence>
<feature type="signal peptide" evidence="1">
    <location>
        <begin position="1"/>
        <end position="27"/>
    </location>
</feature>
<proteinExistence type="predicted"/>
<comment type="caution">
    <text evidence="3">The sequence shown here is derived from an EMBL/GenBank/DDBJ whole genome shotgun (WGS) entry which is preliminary data.</text>
</comment>
<evidence type="ECO:0000313" key="3">
    <source>
        <dbReference type="EMBL" id="GAS95694.1"/>
    </source>
</evidence>
<sequence>MSRTRSQMLVRATAAALAGAAALTVTAAPASAWPIPITGEQQNFINQARNAGFPGGDDNILMAGMQACRVLYMRQGHDAAVASVIAPYGASPQQAAALVGAARGILCTQAPG</sequence>
<dbReference type="AlphaFoldDB" id="A0A100WD00"/>
<reference evidence="4" key="2">
    <citation type="submission" date="2016-02" db="EMBL/GenBank/DDBJ databases">
        <title>Draft genome sequence of five rapidly growing Mycobacterium species.</title>
        <authorList>
            <person name="Katahira K."/>
            <person name="Gotou Y."/>
            <person name="Iida K."/>
            <person name="Ogura Y."/>
            <person name="Hayashi T."/>
        </authorList>
    </citation>
    <scope>NUCLEOTIDE SEQUENCE [LARGE SCALE GENOMIC DNA]</scope>
    <source>
        <strain evidence="4">JCM15298</strain>
    </source>
</reference>
<dbReference type="Proteomes" id="UP000069443">
    <property type="component" value="Unassembled WGS sequence"/>
</dbReference>
<feature type="chain" id="PRO_5039120345" description="DUF732 domain-containing protein" evidence="1">
    <location>
        <begin position="28"/>
        <end position="112"/>
    </location>
</feature>
<accession>A0A100WD00</accession>
<dbReference type="EMBL" id="BCSY01000042">
    <property type="protein sequence ID" value="GAS95694.1"/>
    <property type="molecule type" value="Genomic_DNA"/>
</dbReference>
<name>A0A100WD00_MYCCR</name>
<keyword evidence="1" id="KW-0732">Signal</keyword>
<dbReference type="InterPro" id="IPR006311">
    <property type="entry name" value="TAT_signal"/>
</dbReference>
<reference evidence="4" key="1">
    <citation type="journal article" date="2016" name="Genome Announc.">
        <title>Draft Genome Sequences of Five Rapidly Growing Mycobacterium Species, M. thermoresistibile, M. fortuitum subsp. acetamidolyticum, M. canariasense, M. brisbanense, and M. novocastrense.</title>
        <authorList>
            <person name="Katahira K."/>
            <person name="Ogura Y."/>
            <person name="Gotoh Y."/>
            <person name="Hayashi T."/>
        </authorList>
    </citation>
    <scope>NUCLEOTIDE SEQUENCE [LARGE SCALE GENOMIC DNA]</scope>
    <source>
        <strain evidence="4">JCM15298</strain>
    </source>
</reference>
<evidence type="ECO:0000256" key="1">
    <source>
        <dbReference type="SAM" id="SignalP"/>
    </source>
</evidence>
<dbReference type="Pfam" id="PF05305">
    <property type="entry name" value="DUF732"/>
    <property type="match status" value="1"/>
</dbReference>
<organism evidence="3 4">
    <name type="scientific">Mycolicibacterium canariasense</name>
    <name type="common">Mycobacterium canariasense</name>
    <dbReference type="NCBI Taxonomy" id="228230"/>
    <lineage>
        <taxon>Bacteria</taxon>
        <taxon>Bacillati</taxon>
        <taxon>Actinomycetota</taxon>
        <taxon>Actinomycetes</taxon>
        <taxon>Mycobacteriales</taxon>
        <taxon>Mycobacteriaceae</taxon>
        <taxon>Mycolicibacterium</taxon>
    </lineage>
</organism>
<dbReference type="RefSeq" id="WP_062656842.1">
    <property type="nucleotide sequence ID" value="NZ_BCSY01000042.1"/>
</dbReference>
<feature type="domain" description="DUF732" evidence="2">
    <location>
        <begin position="41"/>
        <end position="109"/>
    </location>
</feature>
<protein>
    <recommendedName>
        <fullName evidence="2">DUF732 domain-containing protein</fullName>
    </recommendedName>
</protein>
<dbReference type="PROSITE" id="PS51318">
    <property type="entry name" value="TAT"/>
    <property type="match status" value="1"/>
</dbReference>